<dbReference type="EMBL" id="JASOOY020000005">
    <property type="protein sequence ID" value="MEO3716281.1"/>
    <property type="molecule type" value="Genomic_DNA"/>
</dbReference>
<comment type="caution">
    <text evidence="4">The sequence shown here is derived from an EMBL/GenBank/DDBJ whole genome shotgun (WGS) entry which is preliminary data.</text>
</comment>
<dbReference type="Proteomes" id="UP001223646">
    <property type="component" value="Unassembled WGS sequence"/>
</dbReference>
<dbReference type="InterPro" id="IPR000871">
    <property type="entry name" value="Beta-lactam_class-A"/>
</dbReference>
<feature type="chain" id="PRO_5043858212" evidence="2">
    <location>
        <begin position="27"/>
        <end position="390"/>
    </location>
</feature>
<dbReference type="InterPro" id="IPR045155">
    <property type="entry name" value="Beta-lactam_cat"/>
</dbReference>
<keyword evidence="2" id="KW-0732">Signal</keyword>
<dbReference type="PROSITE" id="PS51257">
    <property type="entry name" value="PROKAR_LIPOPROTEIN"/>
    <property type="match status" value="1"/>
</dbReference>
<dbReference type="SUPFAM" id="SSF56601">
    <property type="entry name" value="beta-lactamase/transpeptidase-like"/>
    <property type="match status" value="1"/>
</dbReference>
<dbReference type="GO" id="GO:0008800">
    <property type="term" value="F:beta-lactamase activity"/>
    <property type="evidence" value="ECO:0007669"/>
    <property type="project" value="InterPro"/>
</dbReference>
<dbReference type="PANTHER" id="PTHR35333">
    <property type="entry name" value="BETA-LACTAMASE"/>
    <property type="match status" value="1"/>
</dbReference>
<reference evidence="4" key="2">
    <citation type="submission" date="2024-05" db="EMBL/GenBank/DDBJ databases">
        <authorList>
            <person name="Wolfe A."/>
        </authorList>
    </citation>
    <scope>NUCLEOTIDE SEQUENCE</scope>
    <source>
        <strain evidence="4">UMB1064</strain>
    </source>
</reference>
<dbReference type="InterPro" id="IPR012338">
    <property type="entry name" value="Beta-lactam/transpept-like"/>
</dbReference>
<dbReference type="RefSeq" id="WP_284826489.1">
    <property type="nucleotide sequence ID" value="NZ_JASOOY020000005.1"/>
</dbReference>
<dbReference type="GO" id="GO:0030655">
    <property type="term" value="P:beta-lactam antibiotic catabolic process"/>
    <property type="evidence" value="ECO:0007669"/>
    <property type="project" value="InterPro"/>
</dbReference>
<dbReference type="AlphaFoldDB" id="A0AAW9SXD7"/>
<reference evidence="4" key="1">
    <citation type="submission" date="2023-05" db="EMBL/GenBank/DDBJ databases">
        <authorList>
            <person name="Du J."/>
        </authorList>
    </citation>
    <scope>NUCLEOTIDE SEQUENCE</scope>
    <source>
        <strain evidence="4">UMB1064</strain>
    </source>
</reference>
<evidence type="ECO:0000256" key="2">
    <source>
        <dbReference type="SAM" id="SignalP"/>
    </source>
</evidence>
<dbReference type="Gene3D" id="3.40.710.10">
    <property type="entry name" value="DD-peptidase/beta-lactamase superfamily"/>
    <property type="match status" value="1"/>
</dbReference>
<dbReference type="PANTHER" id="PTHR35333:SF3">
    <property type="entry name" value="BETA-LACTAMASE-TYPE TRANSPEPTIDASE FOLD CONTAINING PROTEIN"/>
    <property type="match status" value="1"/>
</dbReference>
<name>A0AAW9SXD7_CORAY</name>
<evidence type="ECO:0000256" key="1">
    <source>
        <dbReference type="SAM" id="MobiDB-lite"/>
    </source>
</evidence>
<evidence type="ECO:0000313" key="5">
    <source>
        <dbReference type="Proteomes" id="UP001223646"/>
    </source>
</evidence>
<feature type="region of interest" description="Disordered" evidence="1">
    <location>
        <begin position="337"/>
        <end position="390"/>
    </location>
</feature>
<sequence>MRLRPKALRATSASVLVALSASTLLVGCTIDGSNATGAKATSAAAKPKAPDNGWDASAEVAWPDAQDALDTAAKNFSDNYGIELGAYLRVIDGPYKGLTASVGEDTKEYSASTIKAPLVVTALKKFGDDLDKTVTVDWDNGVGGSVIGPGQYTLDGLLQYVMRYSDNTAANGLIDAVGGFDEVNKTIKEAGVDDKRYHLGNKFNIPNPSGDRSWFTPSQAALFMARLQEVADGTSKHSFITKDTAQTALTYLTYGGSQKFVMYVGSAVQKTGDTAEGVNDHGILYTAAGPIAYAITTRFDGVPLNELTDGLLGQLGSQIAPLLPDYNRLGEDGKPLTAKQAATWSADEDGDGIPDRIGTDSMDGSAYTDDSDSANYNESLEPDWFNPFRG</sequence>
<gene>
    <name evidence="4" type="ORF">QP460_001565</name>
</gene>
<dbReference type="GO" id="GO:0046677">
    <property type="term" value="P:response to antibiotic"/>
    <property type="evidence" value="ECO:0007669"/>
    <property type="project" value="InterPro"/>
</dbReference>
<dbReference type="Pfam" id="PF13354">
    <property type="entry name" value="Beta-lactamase2"/>
    <property type="match status" value="1"/>
</dbReference>
<organism evidence="4 5">
    <name type="scientific">Corynebacterium amycolatum</name>
    <dbReference type="NCBI Taxonomy" id="43765"/>
    <lineage>
        <taxon>Bacteria</taxon>
        <taxon>Bacillati</taxon>
        <taxon>Actinomycetota</taxon>
        <taxon>Actinomycetes</taxon>
        <taxon>Mycobacteriales</taxon>
        <taxon>Corynebacteriaceae</taxon>
        <taxon>Corynebacterium</taxon>
    </lineage>
</organism>
<protein>
    <submittedName>
        <fullName evidence="4">Serine hydrolase</fullName>
    </submittedName>
</protein>
<keyword evidence="4" id="KW-0378">Hydrolase</keyword>
<proteinExistence type="predicted"/>
<evidence type="ECO:0000313" key="4">
    <source>
        <dbReference type="EMBL" id="MEO3716281.1"/>
    </source>
</evidence>
<feature type="domain" description="Beta-lactamase class A catalytic" evidence="3">
    <location>
        <begin position="99"/>
        <end position="297"/>
    </location>
</feature>
<accession>A0AAW9SXD7</accession>
<evidence type="ECO:0000259" key="3">
    <source>
        <dbReference type="Pfam" id="PF13354"/>
    </source>
</evidence>
<feature type="signal peptide" evidence="2">
    <location>
        <begin position="1"/>
        <end position="26"/>
    </location>
</feature>